<dbReference type="InterPro" id="IPR051532">
    <property type="entry name" value="Ester_Hydrolysis_Enzymes"/>
</dbReference>
<dbReference type="AlphaFoldDB" id="A0A6A1XIA1"/>
<dbReference type="RefSeq" id="WP_212134986.1">
    <property type="nucleotide sequence ID" value="NZ_JAQNWP010000008.1"/>
</dbReference>
<dbReference type="SUPFAM" id="SSF52266">
    <property type="entry name" value="SGNH hydrolase"/>
    <property type="match status" value="1"/>
</dbReference>
<dbReference type="InterPro" id="IPR036514">
    <property type="entry name" value="SGNH_hydro_sf"/>
</dbReference>
<accession>A0A6A1XIA1</accession>
<organism evidence="2 3">
    <name type="scientific">Bacteroides ovatus</name>
    <dbReference type="NCBI Taxonomy" id="28116"/>
    <lineage>
        <taxon>Bacteria</taxon>
        <taxon>Pseudomonadati</taxon>
        <taxon>Bacteroidota</taxon>
        <taxon>Bacteroidia</taxon>
        <taxon>Bacteroidales</taxon>
        <taxon>Bacteroidaceae</taxon>
        <taxon>Bacteroides</taxon>
    </lineage>
</organism>
<dbReference type="EMBL" id="VWFC01000019">
    <property type="protein sequence ID" value="KAB1324944.1"/>
    <property type="molecule type" value="Genomic_DNA"/>
</dbReference>
<dbReference type="Proteomes" id="UP000375690">
    <property type="component" value="Unassembled WGS sequence"/>
</dbReference>
<gene>
    <name evidence="2" type="ORF">F3B53_15755</name>
</gene>
<dbReference type="Pfam" id="PF13472">
    <property type="entry name" value="Lipase_GDSL_2"/>
    <property type="match status" value="1"/>
</dbReference>
<name>A0A6A1XIA1_BACOV</name>
<evidence type="ECO:0000259" key="1">
    <source>
        <dbReference type="Pfam" id="PF13472"/>
    </source>
</evidence>
<feature type="domain" description="SGNH hydrolase-type esterase" evidence="1">
    <location>
        <begin position="90"/>
        <end position="229"/>
    </location>
</feature>
<proteinExistence type="predicted"/>
<dbReference type="PANTHER" id="PTHR30383">
    <property type="entry name" value="THIOESTERASE 1/PROTEASE 1/LYSOPHOSPHOLIPASE L1"/>
    <property type="match status" value="1"/>
</dbReference>
<comment type="caution">
    <text evidence="2">The sequence shown here is derived from an EMBL/GenBank/DDBJ whole genome shotgun (WGS) entry which is preliminary data.</text>
</comment>
<dbReference type="Gene3D" id="3.40.50.1110">
    <property type="entry name" value="SGNH hydrolase"/>
    <property type="match status" value="1"/>
</dbReference>
<reference evidence="2 3" key="1">
    <citation type="journal article" date="2019" name="Nat. Med.">
        <title>A library of human gut bacterial isolates paired with longitudinal multiomics data enables mechanistic microbiome research.</title>
        <authorList>
            <person name="Poyet M."/>
            <person name="Groussin M."/>
            <person name="Gibbons S.M."/>
            <person name="Avila-Pacheco J."/>
            <person name="Jiang X."/>
            <person name="Kearney S.M."/>
            <person name="Perrotta A.R."/>
            <person name="Berdy B."/>
            <person name="Zhao S."/>
            <person name="Lieberman T.D."/>
            <person name="Swanson P.K."/>
            <person name="Smith M."/>
            <person name="Roesemann S."/>
            <person name="Alexander J.E."/>
            <person name="Rich S.A."/>
            <person name="Livny J."/>
            <person name="Vlamakis H."/>
            <person name="Clish C."/>
            <person name="Bullock K."/>
            <person name="Deik A."/>
            <person name="Scott J."/>
            <person name="Pierce K.A."/>
            <person name="Xavier R.J."/>
            <person name="Alm E.J."/>
        </authorList>
    </citation>
    <scope>NUCLEOTIDE SEQUENCE [LARGE SCALE GENOMIC DNA]</scope>
    <source>
        <strain evidence="2 3">BIOML-A2</strain>
    </source>
</reference>
<evidence type="ECO:0000313" key="3">
    <source>
        <dbReference type="Proteomes" id="UP000375690"/>
    </source>
</evidence>
<dbReference type="GO" id="GO:0016788">
    <property type="term" value="F:hydrolase activity, acting on ester bonds"/>
    <property type="evidence" value="ECO:0007669"/>
    <property type="project" value="UniProtKB-ARBA"/>
</dbReference>
<sequence>MKKMIILILLIFSLILNVGLIYVLIMSERMNHSIEAALDKRGWIEMPESHRPDYWMLQGWTNSVSKQHIQYDVAFIGDSHIYNGDFQSFFPDTKIINLGVSGNTLKEMQRRIPTLVAASPKKVFIMAGANDLVLEDIDSFINDYSSFISRLKQNIPATAIYLQSILPMNSIAEHKQVDASKINKANERIKELCVQENIIYVDLWSLYAEYSLLPAEYSKDGLHLTPKGYTFWMEALKKYIQ</sequence>
<evidence type="ECO:0000313" key="2">
    <source>
        <dbReference type="EMBL" id="KAB1324944.1"/>
    </source>
</evidence>
<dbReference type="InterPro" id="IPR013830">
    <property type="entry name" value="SGNH_hydro"/>
</dbReference>
<protein>
    <recommendedName>
        <fullName evidence="1">SGNH hydrolase-type esterase domain-containing protein</fullName>
    </recommendedName>
</protein>